<feature type="compositionally biased region" description="Acidic residues" evidence="1">
    <location>
        <begin position="67"/>
        <end position="77"/>
    </location>
</feature>
<dbReference type="AlphaFoldDB" id="A0A8J2L4M7"/>
<comment type="caution">
    <text evidence="2">The sequence shown here is derived from an EMBL/GenBank/DDBJ whole genome shotgun (WGS) entry which is preliminary data.</text>
</comment>
<feature type="non-terminal residue" evidence="2">
    <location>
        <position position="174"/>
    </location>
</feature>
<accession>A0A8J2L4M7</accession>
<organism evidence="2 3">
    <name type="scientific">Allacma fusca</name>
    <dbReference type="NCBI Taxonomy" id="39272"/>
    <lineage>
        <taxon>Eukaryota</taxon>
        <taxon>Metazoa</taxon>
        <taxon>Ecdysozoa</taxon>
        <taxon>Arthropoda</taxon>
        <taxon>Hexapoda</taxon>
        <taxon>Collembola</taxon>
        <taxon>Symphypleona</taxon>
        <taxon>Sminthuridae</taxon>
        <taxon>Allacma</taxon>
    </lineage>
</organism>
<evidence type="ECO:0000313" key="3">
    <source>
        <dbReference type="Proteomes" id="UP000708208"/>
    </source>
</evidence>
<gene>
    <name evidence="2" type="ORF">AFUS01_LOCUS38609</name>
</gene>
<sequence length="174" mass="19359">NGPSNGISNGAFQRGTNVTNSFRRKISLGKHITSEDLPQKYVEDNSEPMSNPTSLKSKEAHWKSLESLDDLDVEDEIDSKQDSENGDDDAPKMILVRRDSKRFNKGDAERVIQGFFIESKNTSNGTLRRIKVPLNIDEFADTSGDKSLEGILDKSNDEICSQNGRLPSHDSDSE</sequence>
<reference evidence="2" key="1">
    <citation type="submission" date="2021-06" db="EMBL/GenBank/DDBJ databases">
        <authorList>
            <person name="Hodson N. C."/>
            <person name="Mongue J. A."/>
            <person name="Jaron S. K."/>
        </authorList>
    </citation>
    <scope>NUCLEOTIDE SEQUENCE</scope>
</reference>
<dbReference type="Proteomes" id="UP000708208">
    <property type="component" value="Unassembled WGS sequence"/>
</dbReference>
<feature type="region of interest" description="Disordered" evidence="1">
    <location>
        <begin position="153"/>
        <end position="174"/>
    </location>
</feature>
<feature type="non-terminal residue" evidence="2">
    <location>
        <position position="1"/>
    </location>
</feature>
<dbReference type="EMBL" id="CAJVCH010548427">
    <property type="protein sequence ID" value="CAG7828700.1"/>
    <property type="molecule type" value="Genomic_DNA"/>
</dbReference>
<protein>
    <submittedName>
        <fullName evidence="2">Uncharacterized protein</fullName>
    </submittedName>
</protein>
<evidence type="ECO:0000313" key="2">
    <source>
        <dbReference type="EMBL" id="CAG7828700.1"/>
    </source>
</evidence>
<feature type="region of interest" description="Disordered" evidence="1">
    <location>
        <begin position="37"/>
        <end position="93"/>
    </location>
</feature>
<feature type="region of interest" description="Disordered" evidence="1">
    <location>
        <begin position="1"/>
        <end position="20"/>
    </location>
</feature>
<name>A0A8J2L4M7_9HEXA</name>
<feature type="compositionally biased region" description="Basic and acidic residues" evidence="1">
    <location>
        <begin position="56"/>
        <end position="66"/>
    </location>
</feature>
<proteinExistence type="predicted"/>
<keyword evidence="3" id="KW-1185">Reference proteome</keyword>
<evidence type="ECO:0000256" key="1">
    <source>
        <dbReference type="SAM" id="MobiDB-lite"/>
    </source>
</evidence>